<dbReference type="RefSeq" id="WP_019920720.1">
    <property type="nucleotide sequence ID" value="NZ_CP140152.1"/>
</dbReference>
<accession>A0ABZ0Y4F1</accession>
<dbReference type="GeneID" id="43162572"/>
<organism evidence="1 2">
    <name type="scientific">Duganella zoogloeoides</name>
    <dbReference type="NCBI Taxonomy" id="75659"/>
    <lineage>
        <taxon>Bacteria</taxon>
        <taxon>Pseudomonadati</taxon>
        <taxon>Pseudomonadota</taxon>
        <taxon>Betaproteobacteria</taxon>
        <taxon>Burkholderiales</taxon>
        <taxon>Oxalobacteraceae</taxon>
        <taxon>Telluria group</taxon>
        <taxon>Duganella</taxon>
    </lineage>
</organism>
<dbReference type="EMBL" id="CP140152">
    <property type="protein sequence ID" value="WQH06713.1"/>
    <property type="molecule type" value="Genomic_DNA"/>
</dbReference>
<evidence type="ECO:0000313" key="1">
    <source>
        <dbReference type="EMBL" id="WQH06713.1"/>
    </source>
</evidence>
<proteinExistence type="predicted"/>
<reference evidence="1 2" key="1">
    <citation type="submission" date="2023-11" db="EMBL/GenBank/DDBJ databases">
        <title>MicrobeMod: A computational toolkit for identifying prokaryotic methylation and restriction-modification with nanopore sequencing.</title>
        <authorList>
            <person name="Crits-Christoph A."/>
            <person name="Kang S.C."/>
            <person name="Lee H."/>
            <person name="Ostrov N."/>
        </authorList>
    </citation>
    <scope>NUCLEOTIDE SEQUENCE [LARGE SCALE GENOMIC DNA]</scope>
    <source>
        <strain evidence="1 2">ATCC 25935</strain>
    </source>
</reference>
<protein>
    <submittedName>
        <fullName evidence="1">Agglutinin biogenesis protein MshP</fullName>
    </submittedName>
</protein>
<sequence length="160" mass="16574">MTLHSMQRLAHRPMPRKASGVAVVTAIFLLVVLAGLAVAVVSLTGTQQVTRTQDELGARAYQAARAGMEWALFRRLQDRSFNCAQVSTFALPANTTLSGFTVTVRCEGPSAGFGAAGGGADPTAGRITITSTACNAAPGAACPAPTASPDYIQRVVRAQL</sequence>
<evidence type="ECO:0000313" key="2">
    <source>
        <dbReference type="Proteomes" id="UP001326110"/>
    </source>
</evidence>
<gene>
    <name evidence="1" type="ORF">SR858_10425</name>
</gene>
<keyword evidence="2" id="KW-1185">Reference proteome</keyword>
<dbReference type="Proteomes" id="UP001326110">
    <property type="component" value="Chromosome"/>
</dbReference>
<name>A0ABZ0Y4F1_9BURK</name>